<evidence type="ECO:0000256" key="6">
    <source>
        <dbReference type="ARBA" id="ARBA00023012"/>
    </source>
</evidence>
<evidence type="ECO:0000313" key="16">
    <source>
        <dbReference type="Proteomes" id="UP001230986"/>
    </source>
</evidence>
<dbReference type="InterPro" id="IPR011006">
    <property type="entry name" value="CheY-like_superfamily"/>
</dbReference>
<accession>A0ABT7LXE6</accession>
<dbReference type="PROSITE" id="PS50894">
    <property type="entry name" value="HPT"/>
    <property type="match status" value="1"/>
</dbReference>
<evidence type="ECO:0000256" key="4">
    <source>
        <dbReference type="ARBA" id="ARBA00022679"/>
    </source>
</evidence>
<organism evidence="15 16">
    <name type="scientific">Geitlerinema calcuttense NRMC-F 0142</name>
    <dbReference type="NCBI Taxonomy" id="2922238"/>
    <lineage>
        <taxon>Bacteria</taxon>
        <taxon>Bacillati</taxon>
        <taxon>Cyanobacteriota</taxon>
        <taxon>Cyanophyceae</taxon>
        <taxon>Geitlerinematales</taxon>
        <taxon>Geitlerinemataceae</taxon>
        <taxon>Geitlerinema</taxon>
    </lineage>
</organism>
<evidence type="ECO:0000256" key="8">
    <source>
        <dbReference type="PROSITE-ProRule" id="PRU00169"/>
    </source>
</evidence>
<dbReference type="Pfam" id="PF00072">
    <property type="entry name" value="Response_reg"/>
    <property type="match status" value="1"/>
</dbReference>
<dbReference type="SMART" id="SM01231">
    <property type="entry name" value="H-kinase_dim"/>
    <property type="match status" value="1"/>
</dbReference>
<dbReference type="Gene3D" id="2.30.30.40">
    <property type="entry name" value="SH3 Domains"/>
    <property type="match status" value="1"/>
</dbReference>
<evidence type="ECO:0000259" key="11">
    <source>
        <dbReference type="PROSITE" id="PS50109"/>
    </source>
</evidence>
<dbReference type="SUPFAM" id="SSF52172">
    <property type="entry name" value="CheY-like"/>
    <property type="match status" value="1"/>
</dbReference>
<keyword evidence="5 15" id="KW-0418">Kinase</keyword>
<dbReference type="InterPro" id="IPR003594">
    <property type="entry name" value="HATPase_dom"/>
</dbReference>
<dbReference type="PROSITE" id="PS50851">
    <property type="entry name" value="CHEW"/>
    <property type="match status" value="1"/>
</dbReference>
<evidence type="ECO:0000256" key="3">
    <source>
        <dbReference type="ARBA" id="ARBA00022553"/>
    </source>
</evidence>
<evidence type="ECO:0000256" key="1">
    <source>
        <dbReference type="ARBA" id="ARBA00000085"/>
    </source>
</evidence>
<dbReference type="PANTHER" id="PTHR43395">
    <property type="entry name" value="SENSOR HISTIDINE KINASE CHEA"/>
    <property type="match status" value="1"/>
</dbReference>
<dbReference type="InterPro" id="IPR051315">
    <property type="entry name" value="Bact_Chemotaxis_CheA"/>
</dbReference>
<feature type="modified residue" description="Phosphohistidine" evidence="7">
    <location>
        <position position="47"/>
    </location>
</feature>
<dbReference type="InterPro" id="IPR008207">
    <property type="entry name" value="Sig_transdc_His_kin_Hpt_dom"/>
</dbReference>
<dbReference type="SMART" id="SM00260">
    <property type="entry name" value="CheW"/>
    <property type="match status" value="1"/>
</dbReference>
<dbReference type="GO" id="GO:0004673">
    <property type="term" value="F:protein histidine kinase activity"/>
    <property type="evidence" value="ECO:0007669"/>
    <property type="project" value="UniProtKB-EC"/>
</dbReference>
<dbReference type="SMART" id="SM00448">
    <property type="entry name" value="REC"/>
    <property type="match status" value="1"/>
</dbReference>
<dbReference type="Proteomes" id="UP001230986">
    <property type="component" value="Unassembled WGS sequence"/>
</dbReference>
<dbReference type="SUPFAM" id="SSF47226">
    <property type="entry name" value="Histidine-containing phosphotransfer domain, HPT domain"/>
    <property type="match status" value="1"/>
</dbReference>
<evidence type="ECO:0000259" key="13">
    <source>
        <dbReference type="PROSITE" id="PS50851"/>
    </source>
</evidence>
<evidence type="ECO:0000256" key="5">
    <source>
        <dbReference type="ARBA" id="ARBA00022777"/>
    </source>
</evidence>
<dbReference type="InterPro" id="IPR004105">
    <property type="entry name" value="CheA-like_dim"/>
</dbReference>
<dbReference type="PRINTS" id="PR00344">
    <property type="entry name" value="BCTRLSENSOR"/>
</dbReference>
<comment type="caution">
    <text evidence="15">The sequence shown here is derived from an EMBL/GenBank/DDBJ whole genome shotgun (WGS) entry which is preliminary data.</text>
</comment>
<dbReference type="EC" id="2.7.13.3" evidence="2"/>
<evidence type="ECO:0000256" key="10">
    <source>
        <dbReference type="SAM" id="MobiDB-lite"/>
    </source>
</evidence>
<dbReference type="InterPro" id="IPR002545">
    <property type="entry name" value="CheW-lke_dom"/>
</dbReference>
<evidence type="ECO:0000256" key="2">
    <source>
        <dbReference type="ARBA" id="ARBA00012438"/>
    </source>
</evidence>
<proteinExistence type="predicted"/>
<dbReference type="Gene3D" id="3.40.50.2300">
    <property type="match status" value="1"/>
</dbReference>
<evidence type="ECO:0000313" key="15">
    <source>
        <dbReference type="EMBL" id="MDL5056691.1"/>
    </source>
</evidence>
<evidence type="ECO:0000256" key="9">
    <source>
        <dbReference type="SAM" id="Coils"/>
    </source>
</evidence>
<dbReference type="Gene3D" id="1.10.287.560">
    <property type="entry name" value="Histidine kinase CheA-like, homodimeric domain"/>
    <property type="match status" value="1"/>
</dbReference>
<feature type="coiled-coil region" evidence="9">
    <location>
        <begin position="260"/>
        <end position="287"/>
    </location>
</feature>
<dbReference type="SMART" id="SM00073">
    <property type="entry name" value="HPT"/>
    <property type="match status" value="1"/>
</dbReference>
<dbReference type="InterPro" id="IPR036641">
    <property type="entry name" value="HPT_dom_sf"/>
</dbReference>
<dbReference type="SUPFAM" id="SSF50341">
    <property type="entry name" value="CheW-like"/>
    <property type="match status" value="1"/>
</dbReference>
<dbReference type="InterPro" id="IPR005467">
    <property type="entry name" value="His_kinase_dom"/>
</dbReference>
<dbReference type="InterPro" id="IPR004358">
    <property type="entry name" value="Sig_transdc_His_kin-like_C"/>
</dbReference>
<evidence type="ECO:0000259" key="12">
    <source>
        <dbReference type="PROSITE" id="PS50110"/>
    </source>
</evidence>
<dbReference type="Pfam" id="PF02518">
    <property type="entry name" value="HATPase_c"/>
    <property type="match status" value="1"/>
</dbReference>
<keyword evidence="16" id="KW-1185">Reference proteome</keyword>
<feature type="modified residue" description="4-aspartylphosphate" evidence="8">
    <location>
        <position position="707"/>
    </location>
</feature>
<dbReference type="PROSITE" id="PS50110">
    <property type="entry name" value="RESPONSE_REGULATORY"/>
    <property type="match status" value="1"/>
</dbReference>
<evidence type="ECO:0000256" key="7">
    <source>
        <dbReference type="PROSITE-ProRule" id="PRU00110"/>
    </source>
</evidence>
<feature type="region of interest" description="Disordered" evidence="10">
    <location>
        <begin position="126"/>
        <end position="161"/>
    </location>
</feature>
<keyword evidence="6" id="KW-0902">Two-component regulatory system</keyword>
<dbReference type="CDD" id="cd00088">
    <property type="entry name" value="HPT"/>
    <property type="match status" value="1"/>
</dbReference>
<evidence type="ECO:0000259" key="14">
    <source>
        <dbReference type="PROSITE" id="PS50894"/>
    </source>
</evidence>
<keyword evidence="3 8" id="KW-0597">Phosphoprotein</keyword>
<gene>
    <name evidence="15" type="ORF">QQ055_04330</name>
</gene>
<dbReference type="InterPro" id="IPR037006">
    <property type="entry name" value="CheA-like_homodim_sf"/>
</dbReference>
<dbReference type="Pfam" id="PF01584">
    <property type="entry name" value="CheW"/>
    <property type="match status" value="1"/>
</dbReference>
<keyword evidence="9" id="KW-0175">Coiled coil</keyword>
<dbReference type="RefSeq" id="WP_284474399.1">
    <property type="nucleotide sequence ID" value="NZ_JASVEJ010000017.1"/>
</dbReference>
<keyword evidence="4 15" id="KW-0808">Transferase</keyword>
<dbReference type="InterPro" id="IPR001789">
    <property type="entry name" value="Sig_transdc_resp-reg_receiver"/>
</dbReference>
<feature type="domain" description="Response regulatory" evidence="12">
    <location>
        <begin position="658"/>
        <end position="774"/>
    </location>
</feature>
<dbReference type="Gene3D" id="1.20.120.160">
    <property type="entry name" value="HPT domain"/>
    <property type="match status" value="1"/>
</dbReference>
<dbReference type="InterPro" id="IPR036890">
    <property type="entry name" value="HATPase_C_sf"/>
</dbReference>
<dbReference type="SMART" id="SM00387">
    <property type="entry name" value="HATPase_c"/>
    <property type="match status" value="1"/>
</dbReference>
<feature type="domain" description="HPt" evidence="14">
    <location>
        <begin position="1"/>
        <end position="104"/>
    </location>
</feature>
<reference evidence="15 16" key="1">
    <citation type="submission" date="2023-06" db="EMBL/GenBank/DDBJ databases">
        <title>Whole genome sequence of Oscillatoria calcuttensis NRMC-F 0142.</title>
        <authorList>
            <person name="Shakena Fathima T."/>
            <person name="Muralitharan G."/>
            <person name="Thajuddin N."/>
        </authorList>
    </citation>
    <scope>NUCLEOTIDE SEQUENCE [LARGE SCALE GENOMIC DNA]</scope>
    <source>
        <strain evidence="15 16">NRMC-F 0142</strain>
    </source>
</reference>
<feature type="domain" description="Histidine kinase" evidence="11">
    <location>
        <begin position="247"/>
        <end position="497"/>
    </location>
</feature>
<dbReference type="EMBL" id="JASVEJ010000017">
    <property type="protein sequence ID" value="MDL5056691.1"/>
    <property type="molecule type" value="Genomic_DNA"/>
</dbReference>
<dbReference type="PANTHER" id="PTHR43395:SF1">
    <property type="entry name" value="CHEMOTAXIS PROTEIN CHEA"/>
    <property type="match status" value="1"/>
</dbReference>
<feature type="domain" description="CheW-like" evidence="13">
    <location>
        <begin position="499"/>
        <end position="637"/>
    </location>
</feature>
<sequence length="776" mass="85721">MIEDEELRSLYKIASEEHLQNLEAGLLHLEKDPHDLQRLQEVLREAHTLKGDSRMLGVNDVEALTHQIEHILGQLKENDTVLQNGMSDRLYQGLDAIRQLVKEAITGEPSGVNTLAVLALLMGANPPSPAEPPPEVEETALETVSEEASPPEPLPQVEETPTEVISGELIPPSPVAVAEKPSVAPVPQKPLLPPQNSSYRIDSVRVETRNLDALMTQAGELTVTKIRMAHHIAELEELTNLWEEWSRQTHNSRFALETNLTQLQNLQQRHEERLQTLGELVNRLRARASEDVARLEAIASELESGIRTLRLLPLSNLFNLFPRLVRDLAKQQGKKVNLVLEGGETKADKRILEEMKDPLMHMLRNAIDHGIESPAEREALNKPQAATIRLKGYQIGNSIIIEIQDDGRGLNLEQIQQTALKRGNWRKEELDAMTPQQIQALIFAPGFSTRQAVTEVSGRGVGLDVVRTNVERLKGNIQVESTPNQGCHFRIQLSTTLATVSVLIVAVEGRPYAIPVEFVQTSLLVPERDIFSIEGRETIALEDRAISVVRLVELLNLPPGESQSIYQNGQLPCIILQVGSERLGVIVDDLIDEQDVILKPQSKLLKRVLNVSGATILGTGEVCIVLNPQDMIRSVQKKTAIAIAASQVAETTAITPAVILLAEDSIATRTQEKRILEAAGYRVVAAVDGLDAYNKLRSGRFDAVVSDVQMPNLDGFALTARIRQHPEYNELPVVLVTSLASDEDKRRGAEAGASAYLTKGTFNQDALIETLRRLIV</sequence>
<name>A0ABT7LXE6_9CYAN</name>
<dbReference type="InterPro" id="IPR036061">
    <property type="entry name" value="CheW-like_dom_sf"/>
</dbReference>
<dbReference type="SUPFAM" id="SSF55874">
    <property type="entry name" value="ATPase domain of HSP90 chaperone/DNA topoisomerase II/histidine kinase"/>
    <property type="match status" value="1"/>
</dbReference>
<comment type="catalytic activity">
    <reaction evidence="1">
        <text>ATP + protein L-histidine = ADP + protein N-phospho-L-histidine.</text>
        <dbReference type="EC" id="2.7.13.3"/>
    </reaction>
</comment>
<dbReference type="Gene3D" id="3.30.565.10">
    <property type="entry name" value="Histidine kinase-like ATPase, C-terminal domain"/>
    <property type="match status" value="1"/>
</dbReference>
<protein>
    <recommendedName>
        <fullName evidence="2">histidine kinase</fullName>
        <ecNumber evidence="2">2.7.13.3</ecNumber>
    </recommendedName>
</protein>
<dbReference type="Pfam" id="PF01627">
    <property type="entry name" value="Hpt"/>
    <property type="match status" value="1"/>
</dbReference>
<dbReference type="PROSITE" id="PS50109">
    <property type="entry name" value="HIS_KIN"/>
    <property type="match status" value="1"/>
</dbReference>